<protein>
    <recommendedName>
        <fullName evidence="2">Calcineurin-like phosphoesterase domain-containing protein</fullName>
    </recommendedName>
</protein>
<evidence type="ECO:0000313" key="3">
    <source>
        <dbReference type="EMBL" id="MSU00344.1"/>
    </source>
</evidence>
<dbReference type="Pfam" id="PF00149">
    <property type="entry name" value="Metallophos"/>
    <property type="match status" value="1"/>
</dbReference>
<dbReference type="PANTHER" id="PTHR31302">
    <property type="entry name" value="TRANSMEMBRANE PROTEIN WITH METALLOPHOSPHOESTERASE DOMAIN-RELATED"/>
    <property type="match status" value="1"/>
</dbReference>
<proteinExistence type="predicted"/>
<evidence type="ECO:0000259" key="2">
    <source>
        <dbReference type="Pfam" id="PF00149"/>
    </source>
</evidence>
<keyword evidence="1" id="KW-0472">Membrane</keyword>
<dbReference type="GO" id="GO:0016787">
    <property type="term" value="F:hydrolase activity"/>
    <property type="evidence" value="ECO:0007669"/>
    <property type="project" value="InterPro"/>
</dbReference>
<accession>A0A6N7XUY4</accession>
<gene>
    <name evidence="3" type="ORF">FYJ83_02550</name>
</gene>
<dbReference type="Proteomes" id="UP000469523">
    <property type="component" value="Unassembled WGS sequence"/>
</dbReference>
<dbReference type="EMBL" id="VUNQ01000003">
    <property type="protein sequence ID" value="MSU00344.1"/>
    <property type="molecule type" value="Genomic_DNA"/>
</dbReference>
<dbReference type="AlphaFoldDB" id="A0A6N7XUY4"/>
<evidence type="ECO:0000256" key="1">
    <source>
        <dbReference type="SAM" id="Phobius"/>
    </source>
</evidence>
<keyword evidence="1" id="KW-0812">Transmembrane</keyword>
<feature type="domain" description="Calcineurin-like phosphoesterase" evidence="2">
    <location>
        <begin position="42"/>
        <end position="210"/>
    </location>
</feature>
<evidence type="ECO:0000313" key="4">
    <source>
        <dbReference type="Proteomes" id="UP000469523"/>
    </source>
</evidence>
<keyword evidence="4" id="KW-1185">Reference proteome</keyword>
<name>A0A6N7XUY4_9FIRM</name>
<sequence length="268" mass="30817">MINIFYYIMGIIIIAAISIIILTTHLVKVEHMEIKQKIPSNFRFVHISDIHNKVSFINGRISSIINSTNPNFIVVTGDYSNTQKNLSKVIKELGNIKYPVFMVLGNYEREEQKKYFMKRNIELDKLVNEVSKYDNLKLLINENSILYIGETKVSIYGFDNSIYGNEKYDIETEKISSDYKIVLAHSPNIINTIESKEISYNHILVGHTHGGQINIPIFKTSYDGFHIGYKKISNDQYFSISRGLGTVRIPLRIRSNPVIDVYDVILIS</sequence>
<keyword evidence="1" id="KW-1133">Transmembrane helix</keyword>
<dbReference type="InterPro" id="IPR051158">
    <property type="entry name" value="Metallophosphoesterase_sf"/>
</dbReference>
<feature type="transmembrane region" description="Helical" evidence="1">
    <location>
        <begin position="6"/>
        <end position="27"/>
    </location>
</feature>
<comment type="caution">
    <text evidence="3">The sequence shown here is derived from an EMBL/GenBank/DDBJ whole genome shotgun (WGS) entry which is preliminary data.</text>
</comment>
<dbReference type="InterPro" id="IPR029052">
    <property type="entry name" value="Metallo-depent_PP-like"/>
</dbReference>
<reference evidence="3 4" key="1">
    <citation type="submission" date="2019-09" db="EMBL/GenBank/DDBJ databases">
        <title>In-depth cultivation of the pig gut microbiome towards novel bacterial diversity and tailored functional studies.</title>
        <authorList>
            <person name="Wylensek D."/>
            <person name="Hitch T.C.A."/>
            <person name="Clavel T."/>
        </authorList>
    </citation>
    <scope>NUCLEOTIDE SEQUENCE [LARGE SCALE GENOMIC DNA]</scope>
    <source>
        <strain evidence="3 4">WCA3-693-APC-4?</strain>
    </source>
</reference>
<dbReference type="SUPFAM" id="SSF56300">
    <property type="entry name" value="Metallo-dependent phosphatases"/>
    <property type="match status" value="1"/>
</dbReference>
<dbReference type="InterPro" id="IPR004843">
    <property type="entry name" value="Calcineurin-like_PHP"/>
</dbReference>
<dbReference type="PANTHER" id="PTHR31302:SF0">
    <property type="entry name" value="TRANSMEMBRANE PROTEIN WITH METALLOPHOSPHOESTERASE DOMAIN"/>
    <property type="match status" value="1"/>
</dbReference>
<organism evidence="3 4">
    <name type="scientific">Tissierella pigra</name>
    <dbReference type="NCBI Taxonomy" id="2607614"/>
    <lineage>
        <taxon>Bacteria</taxon>
        <taxon>Bacillati</taxon>
        <taxon>Bacillota</taxon>
        <taxon>Tissierellia</taxon>
        <taxon>Tissierellales</taxon>
        <taxon>Tissierellaceae</taxon>
        <taxon>Tissierella</taxon>
    </lineage>
</organism>
<dbReference type="Gene3D" id="3.60.21.10">
    <property type="match status" value="1"/>
</dbReference>